<evidence type="ECO:0000313" key="7">
    <source>
        <dbReference type="EMBL" id="OIQ89853.1"/>
    </source>
</evidence>
<keyword evidence="6 7" id="KW-0378">Hydrolase</keyword>
<dbReference type="Pfam" id="PF01750">
    <property type="entry name" value="HycI"/>
    <property type="match status" value="1"/>
</dbReference>
<proteinExistence type="inferred from homology"/>
<organism evidence="7">
    <name type="scientific">mine drainage metagenome</name>
    <dbReference type="NCBI Taxonomy" id="410659"/>
    <lineage>
        <taxon>unclassified sequences</taxon>
        <taxon>metagenomes</taxon>
        <taxon>ecological metagenomes</taxon>
    </lineage>
</organism>
<comment type="similarity">
    <text evidence="1">Belongs to the peptidase A31 family.</text>
</comment>
<dbReference type="InterPro" id="IPR000671">
    <property type="entry name" value="Peptidase_A31"/>
</dbReference>
<accession>A0A1J5RP21</accession>
<dbReference type="EMBL" id="MLJW01000313">
    <property type="protein sequence ID" value="OIQ89853.1"/>
    <property type="molecule type" value="Genomic_DNA"/>
</dbReference>
<dbReference type="SUPFAM" id="SSF53163">
    <property type="entry name" value="HybD-like"/>
    <property type="match status" value="1"/>
</dbReference>
<dbReference type="GO" id="GO:0016485">
    <property type="term" value="P:protein processing"/>
    <property type="evidence" value="ECO:0007669"/>
    <property type="project" value="InterPro"/>
</dbReference>
<name>A0A1J5RP21_9ZZZZ</name>
<evidence type="ECO:0000256" key="2">
    <source>
        <dbReference type="ARBA" id="ARBA00022596"/>
    </source>
</evidence>
<dbReference type="GO" id="GO:0004190">
    <property type="term" value="F:aspartic-type endopeptidase activity"/>
    <property type="evidence" value="ECO:0007669"/>
    <property type="project" value="UniProtKB-KW"/>
</dbReference>
<keyword evidence="2" id="KW-0533">Nickel</keyword>
<evidence type="ECO:0000256" key="5">
    <source>
        <dbReference type="ARBA" id="ARBA00022750"/>
    </source>
</evidence>
<keyword evidence="3 7" id="KW-0645">Protease</keyword>
<dbReference type="GO" id="GO:0008047">
    <property type="term" value="F:enzyme activator activity"/>
    <property type="evidence" value="ECO:0007669"/>
    <property type="project" value="InterPro"/>
</dbReference>
<evidence type="ECO:0000256" key="6">
    <source>
        <dbReference type="ARBA" id="ARBA00022801"/>
    </source>
</evidence>
<protein>
    <submittedName>
        <fullName evidence="7">Hydrogenase 2 maturation protease</fullName>
        <ecNumber evidence="7">3.4.23.-</ecNumber>
    </submittedName>
</protein>
<dbReference type="AlphaFoldDB" id="A0A1J5RP21"/>
<dbReference type="NCBIfam" id="TIGR00140">
    <property type="entry name" value="hupD"/>
    <property type="match status" value="1"/>
</dbReference>
<dbReference type="PANTHER" id="PTHR30302">
    <property type="entry name" value="HYDROGENASE 1 MATURATION PROTEASE"/>
    <property type="match status" value="1"/>
</dbReference>
<sequence>MRAIVLGIGNTILSDEGVGVRAAAALQERYAIPDGVSVVDGGTAGMELLDIIAGVDLLIVLDTVKAGGPAGSIVRLSAEHVPVFFRKKLSPHQIGLCDVLAALEFSGDLPAEVVVLGVEPATLELGLELTDAVRQRVPRLAELAVAELAARGIALRSRAAAH</sequence>
<comment type="caution">
    <text evidence="7">The sequence shown here is derived from an EMBL/GenBank/DDBJ whole genome shotgun (WGS) entry which is preliminary data.</text>
</comment>
<reference evidence="7" key="1">
    <citation type="submission" date="2016-10" db="EMBL/GenBank/DDBJ databases">
        <title>Sequence of Gallionella enrichment culture.</title>
        <authorList>
            <person name="Poehlein A."/>
            <person name="Muehling M."/>
            <person name="Daniel R."/>
        </authorList>
    </citation>
    <scope>NUCLEOTIDE SEQUENCE</scope>
</reference>
<evidence type="ECO:0000256" key="3">
    <source>
        <dbReference type="ARBA" id="ARBA00022670"/>
    </source>
</evidence>
<gene>
    <name evidence="7" type="primary">hybD_5</name>
    <name evidence="7" type="ORF">GALL_282240</name>
</gene>
<dbReference type="InterPro" id="IPR004419">
    <property type="entry name" value="Pept_A31_hyd_express"/>
</dbReference>
<dbReference type="CDD" id="cd06062">
    <property type="entry name" value="H2MP_MemB-H2up"/>
    <property type="match status" value="1"/>
</dbReference>
<keyword evidence="5" id="KW-0064">Aspartyl protease</keyword>
<dbReference type="InterPro" id="IPR023430">
    <property type="entry name" value="Pept_HybD-like_dom_sf"/>
</dbReference>
<dbReference type="PRINTS" id="PR00446">
    <property type="entry name" value="HYDRGNUPTAKE"/>
</dbReference>
<dbReference type="NCBIfam" id="TIGR00072">
    <property type="entry name" value="hydrog_prot"/>
    <property type="match status" value="1"/>
</dbReference>
<dbReference type="Gene3D" id="3.40.50.1450">
    <property type="entry name" value="HybD-like"/>
    <property type="match status" value="1"/>
</dbReference>
<dbReference type="PANTHER" id="PTHR30302:SF1">
    <property type="entry name" value="HYDROGENASE 2 MATURATION PROTEASE"/>
    <property type="match status" value="1"/>
</dbReference>
<evidence type="ECO:0000256" key="1">
    <source>
        <dbReference type="ARBA" id="ARBA00006814"/>
    </source>
</evidence>
<dbReference type="FunFam" id="3.40.50.1450:FF:000002">
    <property type="entry name" value="Hydrogenase 1 maturation protease"/>
    <property type="match status" value="1"/>
</dbReference>
<keyword evidence="4" id="KW-0479">Metal-binding</keyword>
<dbReference type="EC" id="3.4.23.-" evidence="7"/>
<dbReference type="GO" id="GO:0046872">
    <property type="term" value="F:metal ion binding"/>
    <property type="evidence" value="ECO:0007669"/>
    <property type="project" value="UniProtKB-KW"/>
</dbReference>
<evidence type="ECO:0000256" key="4">
    <source>
        <dbReference type="ARBA" id="ARBA00022723"/>
    </source>
</evidence>